<dbReference type="Gene3D" id="2.40.300.10">
    <property type="entry name" value="Head decoration protein D"/>
    <property type="match status" value="1"/>
</dbReference>
<name>A0A4R3L369_9BURK</name>
<dbReference type="AlphaFoldDB" id="A0A4R3L369"/>
<evidence type="ECO:0000313" key="2">
    <source>
        <dbReference type="EMBL" id="TSE18937.1"/>
    </source>
</evidence>
<protein>
    <submittedName>
        <fullName evidence="1">Bacteriophage lambda head decoration protein D</fullName>
    </submittedName>
</protein>
<accession>A0A4R3L369</accession>
<dbReference type="Pfam" id="PF02924">
    <property type="entry name" value="HDPD"/>
    <property type="match status" value="1"/>
</dbReference>
<keyword evidence="4" id="KW-1185">Reference proteome</keyword>
<evidence type="ECO:0000313" key="3">
    <source>
        <dbReference type="Proteomes" id="UP000295536"/>
    </source>
</evidence>
<dbReference type="Proteomes" id="UP000315577">
    <property type="component" value="Unassembled WGS sequence"/>
</dbReference>
<dbReference type="EMBL" id="VJNC01000020">
    <property type="protein sequence ID" value="TSE18937.1"/>
    <property type="molecule type" value="Genomic_DNA"/>
</dbReference>
<proteinExistence type="predicted"/>
<dbReference type="Proteomes" id="UP000295536">
    <property type="component" value="Unassembled WGS sequence"/>
</dbReference>
<reference evidence="1 3" key="1">
    <citation type="submission" date="2019-03" db="EMBL/GenBank/DDBJ databases">
        <title>Genomic Encyclopedia of Type Strains, Phase IV (KMG-IV): sequencing the most valuable type-strain genomes for metagenomic binning, comparative biology and taxonomic classification.</title>
        <authorList>
            <person name="Goeker M."/>
        </authorList>
    </citation>
    <scope>NUCLEOTIDE SEQUENCE [LARGE SCALE GENOMIC DNA]</scope>
    <source>
        <strain evidence="1 3">DSM 12034</strain>
    </source>
</reference>
<reference evidence="2 4" key="2">
    <citation type="submission" date="2019-07" db="EMBL/GenBank/DDBJ databases">
        <title>Tepidimonas ignava SPS-1037 draft genome.</title>
        <authorList>
            <person name="Da Costa M.S."/>
            <person name="Froufe H.J.C."/>
            <person name="Egas C."/>
            <person name="Albuquerque L."/>
        </authorList>
    </citation>
    <scope>NUCLEOTIDE SEQUENCE [LARGE SCALE GENOMIC DNA]</scope>
    <source>
        <strain evidence="2 4">SPS-1037</strain>
    </source>
</reference>
<comment type="caution">
    <text evidence="1">The sequence shown here is derived from an EMBL/GenBank/DDBJ whole genome shotgun (WGS) entry which is preliminary data.</text>
</comment>
<dbReference type="InterPro" id="IPR004195">
    <property type="entry name" value="Head_decoration_D"/>
</dbReference>
<organism evidence="1 3">
    <name type="scientific">Tepidimonas ignava</name>
    <dbReference type="NCBI Taxonomy" id="114249"/>
    <lineage>
        <taxon>Bacteria</taxon>
        <taxon>Pseudomonadati</taxon>
        <taxon>Pseudomonadota</taxon>
        <taxon>Betaproteobacteria</taxon>
        <taxon>Burkholderiales</taxon>
        <taxon>Tepidimonas</taxon>
    </lineage>
</organism>
<sequence>MPTMTKTIGDFLKYEAPHGYSREDVTVASGQTLVPGQVVGRITASGKIAAFNPAASDGTQNAVGIAFDAVDATSGDKPGVIIARHAIVVDRDNLVFAGSPTNAQKDAAVAQLKALGILARKTV</sequence>
<evidence type="ECO:0000313" key="1">
    <source>
        <dbReference type="EMBL" id="TCS94111.1"/>
    </source>
</evidence>
<dbReference type="OrthoDB" id="9099687at2"/>
<evidence type="ECO:0000313" key="4">
    <source>
        <dbReference type="Proteomes" id="UP000315577"/>
    </source>
</evidence>
<gene>
    <name evidence="1" type="ORF">EDC36_12033</name>
    <name evidence="2" type="ORF">Tigna_02384</name>
</gene>
<dbReference type="RefSeq" id="WP_132963587.1">
    <property type="nucleotide sequence ID" value="NZ_SMAH01000020.1"/>
</dbReference>
<dbReference type="EMBL" id="SMAH01000020">
    <property type="protein sequence ID" value="TCS94111.1"/>
    <property type="molecule type" value="Genomic_DNA"/>
</dbReference>